<evidence type="ECO:0000256" key="1">
    <source>
        <dbReference type="ARBA" id="ARBA00000135"/>
    </source>
</evidence>
<comment type="similarity">
    <text evidence="3 8">Belongs to the peptidase M17 family.</text>
</comment>
<keyword evidence="5 8" id="KW-0645">Protease</keyword>
<feature type="binding site" evidence="8">
    <location>
        <position position="349"/>
    </location>
    <ligand>
        <name>Mn(2+)</name>
        <dbReference type="ChEBI" id="CHEBI:29035"/>
        <label>1</label>
    </ligand>
</feature>
<dbReference type="InterPro" id="IPR023042">
    <property type="entry name" value="Peptidase_M17_leu_NH2_pept"/>
</dbReference>
<keyword evidence="6 8" id="KW-0378">Hydrolase</keyword>
<dbReference type="PROSITE" id="PS00631">
    <property type="entry name" value="CYTOSOL_AP"/>
    <property type="match status" value="1"/>
</dbReference>
<comment type="subcellular location">
    <subcellularLocation>
        <location evidence="8">Cytoplasm</location>
    </subcellularLocation>
</comment>
<evidence type="ECO:0000313" key="10">
    <source>
        <dbReference type="EMBL" id="MDQ0164387.1"/>
    </source>
</evidence>
<feature type="binding site" evidence="8">
    <location>
        <position position="267"/>
    </location>
    <ligand>
        <name>Mn(2+)</name>
        <dbReference type="ChEBI" id="CHEBI:29035"/>
        <label>2</label>
    </ligand>
</feature>
<name>A0ABT9VU75_9BACI</name>
<dbReference type="NCBIfam" id="NF002074">
    <property type="entry name" value="PRK00913.1-4"/>
    <property type="match status" value="1"/>
</dbReference>
<comment type="cofactor">
    <cofactor evidence="8">
        <name>Mn(2+)</name>
        <dbReference type="ChEBI" id="CHEBI:29035"/>
    </cofactor>
    <text evidence="8">Binds 2 manganese ions per subunit.</text>
</comment>
<comment type="catalytic activity">
    <reaction evidence="2 8">
        <text>Release of an N-terminal amino acid, preferentially leucine, but not glutamic or aspartic acids.</text>
        <dbReference type="EC" id="3.4.11.10"/>
    </reaction>
</comment>
<feature type="binding site" evidence="8">
    <location>
        <position position="351"/>
    </location>
    <ligand>
        <name>Mn(2+)</name>
        <dbReference type="ChEBI" id="CHEBI:29035"/>
        <label>1</label>
    </ligand>
</feature>
<sequence length="502" mass="53554">MNINVYQKQSTDGKQAELLFIGYYENSEPKGECFKELDAHLEGQLSSLLKEDAGIGKKKTVTVVPLFNKAPHKKVVFVGLGKVEKATIKGLNQAIGAAVKQADKLGLATAAVCLESFTHDTYTSNEVAHALTESIVLASHTFENYKTDKKDTKGLEEVSILVCSEDVEEVEAGVQTGLAFAKGTCLARDLVNTPGNLMTPTKLAEQAVNIAETYGMEYSILEREEMEKLGMGALLAVAQGSAQPPKMIVLKYQGKETWDDVLAFVGKGLTFDTGGISLKPAASMHEMKMDMGGSAAVLGAMEVIGQLKPECNILAVIPSSENMPGSKALKPGDVITSLSGKTIEVRNTDAEGRLILADGITYAKQLGANYIVDLATLTGAIIIALGHTTTGAVTNDEDFMIDVLESSHEAGELVWRLPNFDEYLELVKSSDVADLNNAPGRPAGSITAGLFLGEFAEDTPWVHLDIAGTAWTGKSSELSQQGGTGVMVRTLSVLADRHAEKK</sequence>
<comment type="function">
    <text evidence="7 8">Presumably involved in the processing and regular turnover of intracellular proteins. Catalyzes the removal of unsubstituted N-terminal amino acids from various peptides.</text>
</comment>
<accession>A0ABT9VU75</accession>
<dbReference type="HAMAP" id="MF_00181">
    <property type="entry name" value="Cytosol_peptidase_M17"/>
    <property type="match status" value="1"/>
</dbReference>
<dbReference type="EMBL" id="JAUSTY010000001">
    <property type="protein sequence ID" value="MDQ0164387.1"/>
    <property type="molecule type" value="Genomic_DNA"/>
</dbReference>
<feature type="active site" evidence="8">
    <location>
        <position position="279"/>
    </location>
</feature>
<dbReference type="Proteomes" id="UP001235840">
    <property type="component" value="Unassembled WGS sequence"/>
</dbReference>
<gene>
    <name evidence="8" type="primary">pepA</name>
    <name evidence="10" type="ORF">J2S11_000286</name>
</gene>
<evidence type="ECO:0000256" key="7">
    <source>
        <dbReference type="ARBA" id="ARBA00049972"/>
    </source>
</evidence>
<proteinExistence type="inferred from homology"/>
<dbReference type="EC" id="3.4.11.10" evidence="8"/>
<evidence type="ECO:0000313" key="11">
    <source>
        <dbReference type="Proteomes" id="UP001235840"/>
    </source>
</evidence>
<protein>
    <recommendedName>
        <fullName evidence="8">Probable cytosol aminopeptidase</fullName>
        <ecNumber evidence="8">3.4.11.1</ecNumber>
    </recommendedName>
    <alternativeName>
        <fullName evidence="8">Leucine aminopeptidase</fullName>
        <shortName evidence="8">LAP</shortName>
        <ecNumber evidence="8">3.4.11.10</ecNumber>
    </alternativeName>
    <alternativeName>
        <fullName evidence="8">Leucyl aminopeptidase</fullName>
    </alternativeName>
</protein>
<evidence type="ECO:0000256" key="2">
    <source>
        <dbReference type="ARBA" id="ARBA00000967"/>
    </source>
</evidence>
<dbReference type="GO" id="GO:0004177">
    <property type="term" value="F:aminopeptidase activity"/>
    <property type="evidence" value="ECO:0007669"/>
    <property type="project" value="UniProtKB-KW"/>
</dbReference>
<reference evidence="10 11" key="1">
    <citation type="submission" date="2023-07" db="EMBL/GenBank/DDBJ databases">
        <title>Genomic Encyclopedia of Type Strains, Phase IV (KMG-IV): sequencing the most valuable type-strain genomes for metagenomic binning, comparative biology and taxonomic classification.</title>
        <authorList>
            <person name="Goeker M."/>
        </authorList>
    </citation>
    <scope>NUCLEOTIDE SEQUENCE [LARGE SCALE GENOMIC DNA]</scope>
    <source>
        <strain evidence="10 11">DSM 12751</strain>
    </source>
</reference>
<evidence type="ECO:0000259" key="9">
    <source>
        <dbReference type="PROSITE" id="PS00631"/>
    </source>
</evidence>
<dbReference type="NCBIfam" id="NF002073">
    <property type="entry name" value="PRK00913.1-2"/>
    <property type="match status" value="1"/>
</dbReference>
<evidence type="ECO:0000256" key="8">
    <source>
        <dbReference type="HAMAP-Rule" id="MF_00181"/>
    </source>
</evidence>
<dbReference type="Gene3D" id="3.40.220.10">
    <property type="entry name" value="Leucine Aminopeptidase, subunit E, domain 1"/>
    <property type="match status" value="1"/>
</dbReference>
<dbReference type="InterPro" id="IPR043472">
    <property type="entry name" value="Macro_dom-like"/>
</dbReference>
<dbReference type="PRINTS" id="PR00481">
    <property type="entry name" value="LAMNOPPTDASE"/>
</dbReference>
<comment type="caution">
    <text evidence="10">The sequence shown here is derived from an EMBL/GenBank/DDBJ whole genome shotgun (WGS) entry which is preliminary data.</text>
</comment>
<dbReference type="InterPro" id="IPR011356">
    <property type="entry name" value="Leucine_aapep/pepB"/>
</dbReference>
<keyword evidence="11" id="KW-1185">Reference proteome</keyword>
<keyword evidence="4 8" id="KW-0031">Aminopeptidase</keyword>
<evidence type="ECO:0000256" key="6">
    <source>
        <dbReference type="ARBA" id="ARBA00022801"/>
    </source>
</evidence>
<feature type="binding site" evidence="8">
    <location>
        <position position="272"/>
    </location>
    <ligand>
        <name>Mn(2+)</name>
        <dbReference type="ChEBI" id="CHEBI:29035"/>
        <label>2</label>
    </ligand>
</feature>
<keyword evidence="8" id="KW-0963">Cytoplasm</keyword>
<comment type="catalytic activity">
    <reaction evidence="1 8">
        <text>Release of an N-terminal amino acid, Xaa-|-Yaa-, in which Xaa is preferably Leu, but may be other amino acids including Pro although not Arg or Lys, and Yaa may be Pro. Amino acid amides and methyl esters are also readily hydrolyzed, but rates on arylamides are exceedingly low.</text>
        <dbReference type="EC" id="3.4.11.1"/>
    </reaction>
</comment>
<dbReference type="PANTHER" id="PTHR11963">
    <property type="entry name" value="LEUCINE AMINOPEPTIDASE-RELATED"/>
    <property type="match status" value="1"/>
</dbReference>
<dbReference type="RefSeq" id="WP_307389913.1">
    <property type="nucleotide sequence ID" value="NZ_BAAADK010000009.1"/>
</dbReference>
<dbReference type="SUPFAM" id="SSF53187">
    <property type="entry name" value="Zn-dependent exopeptidases"/>
    <property type="match status" value="1"/>
</dbReference>
<feature type="binding site" evidence="8">
    <location>
        <position position="272"/>
    </location>
    <ligand>
        <name>Mn(2+)</name>
        <dbReference type="ChEBI" id="CHEBI:29035"/>
        <label>1</label>
    </ligand>
</feature>
<dbReference type="EC" id="3.4.11.1" evidence="8"/>
<evidence type="ECO:0000256" key="4">
    <source>
        <dbReference type="ARBA" id="ARBA00022438"/>
    </source>
</evidence>
<keyword evidence="8" id="KW-0464">Manganese</keyword>
<dbReference type="NCBIfam" id="NF002083">
    <property type="entry name" value="PRK00913.3-5"/>
    <property type="match status" value="1"/>
</dbReference>
<feature type="binding site" evidence="8">
    <location>
        <position position="351"/>
    </location>
    <ligand>
        <name>Mn(2+)</name>
        <dbReference type="ChEBI" id="CHEBI:29035"/>
        <label>2</label>
    </ligand>
</feature>
<dbReference type="PANTHER" id="PTHR11963:SF23">
    <property type="entry name" value="CYTOSOL AMINOPEPTIDASE"/>
    <property type="match status" value="1"/>
</dbReference>
<feature type="binding site" evidence="8">
    <location>
        <position position="290"/>
    </location>
    <ligand>
        <name>Mn(2+)</name>
        <dbReference type="ChEBI" id="CHEBI:29035"/>
        <label>2</label>
    </ligand>
</feature>
<dbReference type="Pfam" id="PF02789">
    <property type="entry name" value="Peptidase_M17_N"/>
    <property type="match status" value="1"/>
</dbReference>
<keyword evidence="8" id="KW-0479">Metal-binding</keyword>
<dbReference type="Pfam" id="PF00883">
    <property type="entry name" value="Peptidase_M17"/>
    <property type="match status" value="1"/>
</dbReference>
<dbReference type="SUPFAM" id="SSF52949">
    <property type="entry name" value="Macro domain-like"/>
    <property type="match status" value="1"/>
</dbReference>
<dbReference type="CDD" id="cd00433">
    <property type="entry name" value="Peptidase_M17"/>
    <property type="match status" value="1"/>
</dbReference>
<dbReference type="InterPro" id="IPR000819">
    <property type="entry name" value="Peptidase_M17_C"/>
</dbReference>
<organism evidence="10 11">
    <name type="scientific">Caldalkalibacillus horti</name>
    <dbReference type="NCBI Taxonomy" id="77523"/>
    <lineage>
        <taxon>Bacteria</taxon>
        <taxon>Bacillati</taxon>
        <taxon>Bacillota</taxon>
        <taxon>Bacilli</taxon>
        <taxon>Bacillales</taxon>
        <taxon>Bacillaceae</taxon>
        <taxon>Caldalkalibacillus</taxon>
    </lineage>
</organism>
<dbReference type="Gene3D" id="3.40.630.10">
    <property type="entry name" value="Zn peptidases"/>
    <property type="match status" value="1"/>
</dbReference>
<dbReference type="InterPro" id="IPR008283">
    <property type="entry name" value="Peptidase_M17_N"/>
</dbReference>
<evidence type="ECO:0000256" key="3">
    <source>
        <dbReference type="ARBA" id="ARBA00009528"/>
    </source>
</evidence>
<evidence type="ECO:0000256" key="5">
    <source>
        <dbReference type="ARBA" id="ARBA00022670"/>
    </source>
</evidence>
<feature type="domain" description="Cytosol aminopeptidase" evidence="9">
    <location>
        <begin position="347"/>
        <end position="354"/>
    </location>
</feature>
<feature type="active site" evidence="8">
    <location>
        <position position="353"/>
    </location>
</feature>